<accession>K9G889</accession>
<dbReference type="GO" id="GO:0048029">
    <property type="term" value="F:monosaccharide binding"/>
    <property type="evidence" value="ECO:0007669"/>
    <property type="project" value="TreeGrafter"/>
</dbReference>
<evidence type="ECO:0000256" key="8">
    <source>
        <dbReference type="ARBA" id="ARBA00024178"/>
    </source>
</evidence>
<evidence type="ECO:0000313" key="14">
    <source>
        <dbReference type="Proteomes" id="UP000009886"/>
    </source>
</evidence>
<dbReference type="GO" id="GO:0006094">
    <property type="term" value="P:gluconeogenesis"/>
    <property type="evidence" value="ECO:0007669"/>
    <property type="project" value="UniProtKB-KW"/>
</dbReference>
<evidence type="ECO:0000256" key="5">
    <source>
        <dbReference type="ARBA" id="ARBA00022432"/>
    </source>
</evidence>
<evidence type="ECO:0000256" key="11">
    <source>
        <dbReference type="SAM" id="MobiDB-lite"/>
    </source>
</evidence>
<organism evidence="13 14">
    <name type="scientific">Penicillium digitatum (strain Pd1 / CECT 20795)</name>
    <name type="common">Green mold</name>
    <dbReference type="NCBI Taxonomy" id="1170230"/>
    <lineage>
        <taxon>Eukaryota</taxon>
        <taxon>Fungi</taxon>
        <taxon>Dikarya</taxon>
        <taxon>Ascomycota</taxon>
        <taxon>Pezizomycotina</taxon>
        <taxon>Eurotiomycetes</taxon>
        <taxon>Eurotiomycetidae</taxon>
        <taxon>Eurotiales</taxon>
        <taxon>Aspergillaceae</taxon>
        <taxon>Penicillium</taxon>
    </lineage>
</organism>
<dbReference type="EMBL" id="AKCU01000428">
    <property type="protein sequence ID" value="EKV09411.1"/>
    <property type="molecule type" value="Genomic_DNA"/>
</dbReference>
<comment type="function">
    <text evidence="8">In the cytoplasm, catalyzes the conversion of glucose-6-phosphate to fructose-6-phosphate, the second step in glycolysis, and the reverse reaction during gluconeogenesis.</text>
</comment>
<evidence type="ECO:0000256" key="10">
    <source>
        <dbReference type="RuleBase" id="RU000612"/>
    </source>
</evidence>
<dbReference type="PROSITE" id="PS00765">
    <property type="entry name" value="P_GLUCOSE_ISOMERASE_1"/>
    <property type="match status" value="1"/>
</dbReference>
<gene>
    <name evidence="13" type="ORF">PDIP_64930</name>
</gene>
<reference evidence="14" key="1">
    <citation type="journal article" date="2012" name="BMC Genomics">
        <title>Genome sequence of the necrotrophic fungus Penicillium digitatum, the main postharvest pathogen of citrus.</title>
        <authorList>
            <person name="Marcet-Houben M."/>
            <person name="Ballester A.-R."/>
            <person name="de la Fuente B."/>
            <person name="Harries E."/>
            <person name="Marcos J.F."/>
            <person name="Gonzalez-Candelas L."/>
            <person name="Gabaldon T."/>
        </authorList>
    </citation>
    <scope>NUCLEOTIDE SEQUENCE [LARGE SCALE GENOMIC DNA]</scope>
    <source>
        <strain evidence="14">Pd1 / CECT 20795</strain>
    </source>
</reference>
<sequence>MPGFSQTSDLPAWKELQEHHTTLGRNLVLKDQFQKDPKRFENFSHKFANTVDNTEILFDFSKNFLTQETVSLLVKLAKEANVEELRDAMFRGEHINFTEDRAVYHAALRNVAKEPMEVDGKSVVEDVSSVLEHMKEFSEQVRSGEWKGYTGKKINTIVNIGIGGSDLGPVMVTEALKPYGHPDIKLHFVSNIDGTHIAEALKDSDPETTLFLIASKTFTTAETTTNANTAKSWFLKSAKEDSHIAKHFVALSTNESEVTKFGIDAKNMFGFESWVGGRYSVWSAIGLSVALYIGYDNFHQFLAGAQAMDKHFRETPLEKNIPALGGLLSVWYSDFFGAQTHLVAPFDQYLHRFPAYLQQLSMESNGKAITRTGEYVKYTTGPILFGEPATNAQHSFFQLLHQGTKLIPADFLMAAESHNPVEGGKHQRMLAANFLAQSEALMVGKTPAQVKAEGAAEELVAHKTFLGNRPTTSILAQKITPSTLGALITYYEHVTFTEGAIWNINSFDQWGVELGKALAKNIQSELETEGAGADHDSSTSGALWPASVLAGNPNDNDEGYKLREDIPVSCLNRTAEGEHVTDNFGKLQYVPFVTCNETARPLSFHYGISETITCTIDSLSDELYHLLEFYVHSDVPMTCRVPTAPLTPSAGVAEHADKDSNQKAGEADTLSALADNGPPFTPLTIALQGTLQLSHLHIWTDMNVVMHNMASDAAAEQSSKTRGGQSGQPGFTVGGIAYSTPEFDNTGKNVKLDEDEEPVALSQAAREPWTAGHGTKVVRGEPLTFSFHVAWLEGGASIGWPVRPALDSWLALATRSRKSSGSFFSTLVFFVMAASVGAILALFWERNGGRGRGRGRTAWHGDGLLGGGPARGAKGSGVTFGNGGKNNGYGGYSGPANGNGNGNGVGSGYGFPSGKRD</sequence>
<keyword evidence="7 10" id="KW-0413">Isomerase</keyword>
<dbReference type="NCBIfam" id="NF001211">
    <property type="entry name" value="PRK00179.1"/>
    <property type="match status" value="1"/>
</dbReference>
<dbReference type="GeneID" id="26234809"/>
<dbReference type="Gene3D" id="3.40.50.10490">
    <property type="entry name" value="Glucose-6-phosphate isomerase like protein, domain 1"/>
    <property type="match status" value="2"/>
</dbReference>
<dbReference type="PANTHER" id="PTHR11469">
    <property type="entry name" value="GLUCOSE-6-PHOSPHATE ISOMERASE"/>
    <property type="match status" value="1"/>
</dbReference>
<dbReference type="Pfam" id="PF00342">
    <property type="entry name" value="PGI"/>
    <property type="match status" value="1"/>
</dbReference>
<feature type="transmembrane region" description="Helical" evidence="12">
    <location>
        <begin position="823"/>
        <end position="844"/>
    </location>
</feature>
<dbReference type="GO" id="GO:0004347">
    <property type="term" value="F:glucose-6-phosphate isomerase activity"/>
    <property type="evidence" value="ECO:0007669"/>
    <property type="project" value="UniProtKB-EC"/>
</dbReference>
<comment type="caution">
    <text evidence="13">The sequence shown here is derived from an EMBL/GenBank/DDBJ whole genome shotgun (WGS) entry which is preliminary data.</text>
</comment>
<dbReference type="UniPathway" id="UPA00109">
    <property type="reaction ID" value="UER00181"/>
</dbReference>
<dbReference type="CDD" id="cd05016">
    <property type="entry name" value="SIS_PGI_2"/>
    <property type="match status" value="1"/>
</dbReference>
<dbReference type="GO" id="GO:0097367">
    <property type="term" value="F:carbohydrate derivative binding"/>
    <property type="evidence" value="ECO:0007669"/>
    <property type="project" value="InterPro"/>
</dbReference>
<comment type="pathway">
    <text evidence="1 10">Carbohydrate degradation; glycolysis; D-glyceraldehyde 3-phosphate and glycerone phosphate from D-glucose: step 2/4.</text>
</comment>
<evidence type="ECO:0000256" key="6">
    <source>
        <dbReference type="ARBA" id="ARBA00023152"/>
    </source>
</evidence>
<feature type="region of interest" description="Disordered" evidence="11">
    <location>
        <begin position="715"/>
        <end position="735"/>
    </location>
</feature>
<dbReference type="FunFam" id="3.40.50.10490:FF:000004">
    <property type="entry name" value="Glucose-6-phosphate isomerase"/>
    <property type="match status" value="1"/>
</dbReference>
<dbReference type="InterPro" id="IPR046348">
    <property type="entry name" value="SIS_dom_sf"/>
</dbReference>
<dbReference type="InterPro" id="IPR035476">
    <property type="entry name" value="SIS_PGI_1"/>
</dbReference>
<dbReference type="RefSeq" id="XP_014533719.2">
    <property type="nucleotide sequence ID" value="XM_014678233.2"/>
</dbReference>
<keyword evidence="12" id="KW-1133">Transmembrane helix</keyword>
<dbReference type="PRINTS" id="PR00662">
    <property type="entry name" value="G6PISOMERASE"/>
</dbReference>
<dbReference type="InterPro" id="IPR035482">
    <property type="entry name" value="SIS_PGI_2"/>
</dbReference>
<dbReference type="SUPFAM" id="SSF53697">
    <property type="entry name" value="SIS domain"/>
    <property type="match status" value="1"/>
</dbReference>
<dbReference type="GO" id="GO:0051156">
    <property type="term" value="P:glucose 6-phosphate metabolic process"/>
    <property type="evidence" value="ECO:0007669"/>
    <property type="project" value="TreeGrafter"/>
</dbReference>
<dbReference type="AlphaFoldDB" id="K9G889"/>
<keyword evidence="5 10" id="KW-0312">Gluconeogenesis</keyword>
<dbReference type="HAMAP" id="MF_00473">
    <property type="entry name" value="G6P_isomerase"/>
    <property type="match status" value="1"/>
</dbReference>
<dbReference type="GO" id="GO:0006096">
    <property type="term" value="P:glycolytic process"/>
    <property type="evidence" value="ECO:0007669"/>
    <property type="project" value="UniProtKB-UniPathway"/>
</dbReference>
<dbReference type="CDD" id="cd05015">
    <property type="entry name" value="SIS_PGI_1"/>
    <property type="match status" value="1"/>
</dbReference>
<dbReference type="EC" id="5.3.1.9" evidence="3 10"/>
<protein>
    <recommendedName>
        <fullName evidence="4 10">Glucose-6-phosphate isomerase</fullName>
        <ecNumber evidence="3 10">5.3.1.9</ecNumber>
    </recommendedName>
</protein>
<dbReference type="Gene3D" id="1.10.1390.10">
    <property type="match status" value="1"/>
</dbReference>
<evidence type="ECO:0000256" key="3">
    <source>
        <dbReference type="ARBA" id="ARBA00011952"/>
    </source>
</evidence>
<proteinExistence type="inferred from homology"/>
<feature type="region of interest" description="Disordered" evidence="11">
    <location>
        <begin position="889"/>
        <end position="917"/>
    </location>
</feature>
<dbReference type="PANTHER" id="PTHR11469:SF1">
    <property type="entry name" value="GLUCOSE-6-PHOSPHATE ISOMERASE"/>
    <property type="match status" value="1"/>
</dbReference>
<evidence type="ECO:0000256" key="2">
    <source>
        <dbReference type="ARBA" id="ARBA00006604"/>
    </source>
</evidence>
<feature type="compositionally biased region" description="Gly residues" evidence="11">
    <location>
        <begin position="889"/>
        <end position="911"/>
    </location>
</feature>
<dbReference type="InterPro" id="IPR023096">
    <property type="entry name" value="G6P_Isomerase_C"/>
</dbReference>
<keyword evidence="12" id="KW-0472">Membrane</keyword>
<evidence type="ECO:0000313" key="13">
    <source>
        <dbReference type="EMBL" id="EKV09411.1"/>
    </source>
</evidence>
<comment type="catalytic activity">
    <reaction evidence="9 10">
        <text>alpha-D-glucose 6-phosphate = beta-D-fructose 6-phosphate</text>
        <dbReference type="Rhea" id="RHEA:11816"/>
        <dbReference type="ChEBI" id="CHEBI:57634"/>
        <dbReference type="ChEBI" id="CHEBI:58225"/>
        <dbReference type="EC" id="5.3.1.9"/>
    </reaction>
</comment>
<comment type="similarity">
    <text evidence="2 10">Belongs to the GPI family.</text>
</comment>
<dbReference type="HOGENOM" id="CLU_014532_0_0_1"/>
<evidence type="ECO:0000256" key="12">
    <source>
        <dbReference type="SAM" id="Phobius"/>
    </source>
</evidence>
<dbReference type="PROSITE" id="PS00174">
    <property type="entry name" value="P_GLUCOSE_ISOMERASE_2"/>
    <property type="match status" value="1"/>
</dbReference>
<dbReference type="VEuPathDB" id="FungiDB:PDIP_64930"/>
<evidence type="ECO:0000256" key="4">
    <source>
        <dbReference type="ARBA" id="ARBA00018388"/>
    </source>
</evidence>
<dbReference type="Proteomes" id="UP000009886">
    <property type="component" value="Unassembled WGS sequence"/>
</dbReference>
<dbReference type="OrthoDB" id="5831190at2759"/>
<evidence type="ECO:0000256" key="9">
    <source>
        <dbReference type="ARBA" id="ARBA00029321"/>
    </source>
</evidence>
<dbReference type="GO" id="GO:0005829">
    <property type="term" value="C:cytosol"/>
    <property type="evidence" value="ECO:0007669"/>
    <property type="project" value="TreeGrafter"/>
</dbReference>
<dbReference type="InterPro" id="IPR018189">
    <property type="entry name" value="Phosphoglucose_isomerase_CS"/>
</dbReference>
<dbReference type="PROSITE" id="PS51463">
    <property type="entry name" value="P_GLUCOSE_ISOMERASE_3"/>
    <property type="match status" value="1"/>
</dbReference>
<name>K9G889_PEND1</name>
<dbReference type="KEGG" id="pdp:PDIP_64930"/>
<evidence type="ECO:0000256" key="1">
    <source>
        <dbReference type="ARBA" id="ARBA00004926"/>
    </source>
</evidence>
<dbReference type="InterPro" id="IPR001672">
    <property type="entry name" value="G6P_Isomerase"/>
</dbReference>
<keyword evidence="12" id="KW-0812">Transmembrane</keyword>
<keyword evidence="6 10" id="KW-0324">Glycolysis</keyword>
<evidence type="ECO:0000256" key="7">
    <source>
        <dbReference type="ARBA" id="ARBA00023235"/>
    </source>
</evidence>